<name>A0AAD7AL89_9AGAR</name>
<proteinExistence type="predicted"/>
<gene>
    <name evidence="1" type="ORF">DFH08DRAFT_1033376</name>
</gene>
<comment type="caution">
    <text evidence="1">The sequence shown here is derived from an EMBL/GenBank/DDBJ whole genome shotgun (WGS) entry which is preliminary data.</text>
</comment>
<dbReference type="Proteomes" id="UP001218218">
    <property type="component" value="Unassembled WGS sequence"/>
</dbReference>
<keyword evidence="2" id="KW-1185">Reference proteome</keyword>
<organism evidence="1 2">
    <name type="scientific">Mycena albidolilacea</name>
    <dbReference type="NCBI Taxonomy" id="1033008"/>
    <lineage>
        <taxon>Eukaryota</taxon>
        <taxon>Fungi</taxon>
        <taxon>Dikarya</taxon>
        <taxon>Basidiomycota</taxon>
        <taxon>Agaricomycotina</taxon>
        <taxon>Agaricomycetes</taxon>
        <taxon>Agaricomycetidae</taxon>
        <taxon>Agaricales</taxon>
        <taxon>Marasmiineae</taxon>
        <taxon>Mycenaceae</taxon>
        <taxon>Mycena</taxon>
    </lineage>
</organism>
<dbReference type="AlphaFoldDB" id="A0AAD7AL89"/>
<sequence length="479" mass="53741">MAHNKWPRHALLSDFWALLRKGTPRPAPGCDQWEKWVIKNLPDRALGIVLRLHNYIVTNTRFPGNLKDMWLTMFHKHGLHTDLTNWRGLLISNFLANSPMSHSGCNAASISCWAKRHKVTVYALKHDQMKGFDYLSPQGMYDAVSAYGLPSAIIDLDHAAQTDTKCYICTAHGITKPILITGLTKQGGSLSPVKSTLTTSLGHHYPNDLSANDPDTLIVSTANGLKGDPHLADNHLSCKVIMVEATDNSYLFARSLTALQRNALAMEHFQFAYGWLTQWTKLMAYVLEPSSDPPAFADFESVTTTTGANPLNITTHCVALRSNELDFLRTLVDDPHSRYEELKEFIQHFTFPKFLRHPPITLLRKILKQNVVSKARALISLQPIKRADADKLDKILKMLIHQESGMPFEPNPDVLMLPTEFHSLDFPSIGHVNNTAAVNGLHCDLNHPIASYRMMARITLMDWTCTINNCINPLDGHSL</sequence>
<evidence type="ECO:0000313" key="1">
    <source>
        <dbReference type="EMBL" id="KAJ7361699.1"/>
    </source>
</evidence>
<dbReference type="EMBL" id="JARIHO010000005">
    <property type="protein sequence ID" value="KAJ7361699.1"/>
    <property type="molecule type" value="Genomic_DNA"/>
</dbReference>
<protein>
    <submittedName>
        <fullName evidence="1">Uncharacterized protein</fullName>
    </submittedName>
</protein>
<reference evidence="1" key="1">
    <citation type="submission" date="2023-03" db="EMBL/GenBank/DDBJ databases">
        <title>Massive genome expansion in bonnet fungi (Mycena s.s.) driven by repeated elements and novel gene families across ecological guilds.</title>
        <authorList>
            <consortium name="Lawrence Berkeley National Laboratory"/>
            <person name="Harder C.B."/>
            <person name="Miyauchi S."/>
            <person name="Viragh M."/>
            <person name="Kuo A."/>
            <person name="Thoen E."/>
            <person name="Andreopoulos B."/>
            <person name="Lu D."/>
            <person name="Skrede I."/>
            <person name="Drula E."/>
            <person name="Henrissat B."/>
            <person name="Morin E."/>
            <person name="Kohler A."/>
            <person name="Barry K."/>
            <person name="LaButti K."/>
            <person name="Morin E."/>
            <person name="Salamov A."/>
            <person name="Lipzen A."/>
            <person name="Mereny Z."/>
            <person name="Hegedus B."/>
            <person name="Baldrian P."/>
            <person name="Stursova M."/>
            <person name="Weitz H."/>
            <person name="Taylor A."/>
            <person name="Grigoriev I.V."/>
            <person name="Nagy L.G."/>
            <person name="Martin F."/>
            <person name="Kauserud H."/>
        </authorList>
    </citation>
    <scope>NUCLEOTIDE SEQUENCE</scope>
    <source>
        <strain evidence="1">CBHHK002</strain>
    </source>
</reference>
<evidence type="ECO:0000313" key="2">
    <source>
        <dbReference type="Proteomes" id="UP001218218"/>
    </source>
</evidence>
<accession>A0AAD7AL89</accession>